<dbReference type="InterPro" id="IPR011990">
    <property type="entry name" value="TPR-like_helical_dom_sf"/>
</dbReference>
<accession>A0A817Y0W2</accession>
<dbReference type="Pfam" id="PF13181">
    <property type="entry name" value="TPR_8"/>
    <property type="match status" value="1"/>
</dbReference>
<dbReference type="PANTHER" id="PTHR45641">
    <property type="entry name" value="TETRATRICOPEPTIDE REPEAT PROTEIN (AFU_ORTHOLOGUE AFUA_6G03870)"/>
    <property type="match status" value="1"/>
</dbReference>
<evidence type="ECO:0000313" key="4">
    <source>
        <dbReference type="EMBL" id="CAF3372814.1"/>
    </source>
</evidence>
<evidence type="ECO:0000256" key="2">
    <source>
        <dbReference type="ARBA" id="ARBA00022803"/>
    </source>
</evidence>
<dbReference type="InterPro" id="IPR019734">
    <property type="entry name" value="TPR_rpt"/>
</dbReference>
<protein>
    <recommendedName>
        <fullName evidence="6">Kinesin light chain</fullName>
    </recommendedName>
</protein>
<feature type="repeat" description="TPR" evidence="3">
    <location>
        <begin position="28"/>
        <end position="61"/>
    </location>
</feature>
<dbReference type="PANTHER" id="PTHR45641:SF19">
    <property type="entry name" value="NEPHROCYSTIN-3"/>
    <property type="match status" value="1"/>
</dbReference>
<evidence type="ECO:0008006" key="6">
    <source>
        <dbReference type="Google" id="ProtNLM"/>
    </source>
</evidence>
<evidence type="ECO:0000313" key="5">
    <source>
        <dbReference type="Proteomes" id="UP000663833"/>
    </source>
</evidence>
<organism evidence="4 5">
    <name type="scientific">Rotaria socialis</name>
    <dbReference type="NCBI Taxonomy" id="392032"/>
    <lineage>
        <taxon>Eukaryota</taxon>
        <taxon>Metazoa</taxon>
        <taxon>Spiralia</taxon>
        <taxon>Gnathifera</taxon>
        <taxon>Rotifera</taxon>
        <taxon>Eurotatoria</taxon>
        <taxon>Bdelloidea</taxon>
        <taxon>Philodinida</taxon>
        <taxon>Philodinidae</taxon>
        <taxon>Rotaria</taxon>
    </lineage>
</organism>
<keyword evidence="2 3" id="KW-0802">TPR repeat</keyword>
<dbReference type="SUPFAM" id="SSF48452">
    <property type="entry name" value="TPR-like"/>
    <property type="match status" value="2"/>
</dbReference>
<sequence length="277" mass="32255">MEEYSLAHDYLTKLTRIISDENDTRDLALVYYYQGLNFYREGNYTQSMIEYEKALAIQRKLFSEGHSDLGETLRGIGVIYDNVGKYELALEKHLECLAISEKMLSKDHVHIAEAVNNIDVCYDRMGKFEWALEYDIRALEMKQHLFPYDHPDQPLDYHQQASAMKERCLPSNHSELAVSYCNISRTHLARKHYDEAIIYYTQIDQNGLVYGLFINGKRCLNGQVYRAKEKESQLALKHFQKAIDIYAKSLPREHPYIGLSLMYIGDILCDQDDVQNA</sequence>
<reference evidence="4" key="1">
    <citation type="submission" date="2021-02" db="EMBL/GenBank/DDBJ databases">
        <authorList>
            <person name="Nowell W R."/>
        </authorList>
    </citation>
    <scope>NUCLEOTIDE SEQUENCE</scope>
</reference>
<evidence type="ECO:0000256" key="3">
    <source>
        <dbReference type="PROSITE-ProRule" id="PRU00339"/>
    </source>
</evidence>
<gene>
    <name evidence="4" type="ORF">LUA448_LOCUS15012</name>
</gene>
<proteinExistence type="predicted"/>
<dbReference type="SMART" id="SM00028">
    <property type="entry name" value="TPR"/>
    <property type="match status" value="4"/>
</dbReference>
<dbReference type="PROSITE" id="PS50005">
    <property type="entry name" value="TPR"/>
    <property type="match status" value="1"/>
</dbReference>
<dbReference type="EMBL" id="CAJNYD010001871">
    <property type="protein sequence ID" value="CAF3372814.1"/>
    <property type="molecule type" value="Genomic_DNA"/>
</dbReference>
<evidence type="ECO:0000256" key="1">
    <source>
        <dbReference type="ARBA" id="ARBA00022737"/>
    </source>
</evidence>
<name>A0A817Y0W2_9BILA</name>
<dbReference type="Proteomes" id="UP000663833">
    <property type="component" value="Unassembled WGS sequence"/>
</dbReference>
<dbReference type="Gene3D" id="1.25.40.10">
    <property type="entry name" value="Tetratricopeptide repeat domain"/>
    <property type="match status" value="3"/>
</dbReference>
<dbReference type="AlphaFoldDB" id="A0A817Y0W2"/>
<dbReference type="Pfam" id="PF13424">
    <property type="entry name" value="TPR_12"/>
    <property type="match status" value="1"/>
</dbReference>
<comment type="caution">
    <text evidence="4">The sequence shown here is derived from an EMBL/GenBank/DDBJ whole genome shotgun (WGS) entry which is preliminary data.</text>
</comment>
<keyword evidence="1" id="KW-0677">Repeat</keyword>